<reference evidence="2" key="1">
    <citation type="submission" date="2024-06" db="EMBL/GenBank/DDBJ databases">
        <title>The genome sequences of Kitasatospora sp. strain HUAS MG31.</title>
        <authorList>
            <person name="Mo P."/>
        </authorList>
    </citation>
    <scope>NUCLEOTIDE SEQUENCE</scope>
    <source>
        <strain evidence="2">HUAS MG31</strain>
    </source>
</reference>
<organism evidence="2">
    <name type="scientific">Kitasatospora camelliae</name>
    <dbReference type="NCBI Taxonomy" id="3156397"/>
    <lineage>
        <taxon>Bacteria</taxon>
        <taxon>Bacillati</taxon>
        <taxon>Actinomycetota</taxon>
        <taxon>Actinomycetes</taxon>
        <taxon>Kitasatosporales</taxon>
        <taxon>Streptomycetaceae</taxon>
        <taxon>Kitasatospora</taxon>
    </lineage>
</organism>
<feature type="domain" description="DUF4097" evidence="1">
    <location>
        <begin position="108"/>
        <end position="197"/>
    </location>
</feature>
<protein>
    <submittedName>
        <fullName evidence="2">DUF4097 family beta strand repeat-containing protein</fullName>
    </submittedName>
</protein>
<evidence type="ECO:0000259" key="1">
    <source>
        <dbReference type="Pfam" id="PF13349"/>
    </source>
</evidence>
<dbReference type="EMBL" id="CP159872">
    <property type="protein sequence ID" value="XCM78379.1"/>
    <property type="molecule type" value="Genomic_DNA"/>
</dbReference>
<dbReference type="AlphaFoldDB" id="A0AAU8JT97"/>
<dbReference type="InterPro" id="IPR025164">
    <property type="entry name" value="Toastrack_DUF4097"/>
</dbReference>
<dbReference type="Pfam" id="PF13349">
    <property type="entry name" value="DUF4097"/>
    <property type="match status" value="1"/>
</dbReference>
<gene>
    <name evidence="2" type="ORF">ABWK59_05290</name>
</gene>
<name>A0AAU8JT97_9ACTN</name>
<sequence length="223" mass="23036">MQTFDTPTPITAVLDIPAGRIHLVAADRTDTTVEVLPADPAKARDTKAAEQIRVTYTDGVLRIDAPEAGNRILGHSGSIELTIQLPAGSRIDAKADLAELRSTGRLGEVGFEGAQATVELDEAAGARLTTAAGDLAVARLTGSARITAQKGDLTVTEAVRGTLTLRTDAGRITVGAARGTSAALDASTGFGRIDNALRNTGDTPDHLTVHATTAYGDITARSL</sequence>
<dbReference type="RefSeq" id="WP_354638224.1">
    <property type="nucleotide sequence ID" value="NZ_CP159872.1"/>
</dbReference>
<dbReference type="KEGG" id="kcm:ABWK59_05290"/>
<evidence type="ECO:0000313" key="2">
    <source>
        <dbReference type="EMBL" id="XCM78379.1"/>
    </source>
</evidence>
<accession>A0AAU8JT97</accession>
<proteinExistence type="predicted"/>